<reference evidence="1 2" key="1">
    <citation type="submission" date="2019-03" db="EMBL/GenBank/DDBJ databases">
        <title>Halomonas marinisediminis sp. nov., a moderately halophilic bacterium isolated from the Bohai Gulf.</title>
        <authorList>
            <person name="Ji X."/>
        </authorList>
    </citation>
    <scope>NUCLEOTIDE SEQUENCE [LARGE SCALE GENOMIC DNA]</scope>
    <source>
        <strain evidence="1 2">204</strain>
    </source>
</reference>
<organism evidence="1 2">
    <name type="scientific">Halomonas marinisediminis</name>
    <dbReference type="NCBI Taxonomy" id="2546095"/>
    <lineage>
        <taxon>Bacteria</taxon>
        <taxon>Pseudomonadati</taxon>
        <taxon>Pseudomonadota</taxon>
        <taxon>Gammaproteobacteria</taxon>
        <taxon>Oceanospirillales</taxon>
        <taxon>Halomonadaceae</taxon>
        <taxon>Halomonas</taxon>
    </lineage>
</organism>
<comment type="caution">
    <text evidence="1">The sequence shown here is derived from an EMBL/GenBank/DDBJ whole genome shotgun (WGS) entry which is preliminary data.</text>
</comment>
<evidence type="ECO:0000313" key="1">
    <source>
        <dbReference type="EMBL" id="TDA92854.1"/>
    </source>
</evidence>
<name>A0ABY2D2Q2_9GAMM</name>
<keyword evidence="2" id="KW-1185">Reference proteome</keyword>
<sequence length="106" mass="12278">KSKLFKFIWGERYRNYYGVKVKAPTVRLDTLFGGLIPLRKGGGNQTTSLRLINKEGRQYVMRNLRKNAEVYLQAMAFKEQYVMGDFENTVTESVLLDFYTGAHPYA</sequence>
<evidence type="ECO:0000313" key="2">
    <source>
        <dbReference type="Proteomes" id="UP000294823"/>
    </source>
</evidence>
<feature type="non-terminal residue" evidence="1">
    <location>
        <position position="106"/>
    </location>
</feature>
<dbReference type="Proteomes" id="UP000294823">
    <property type="component" value="Unassembled WGS sequence"/>
</dbReference>
<accession>A0ABY2D2Q2</accession>
<gene>
    <name evidence="1" type="ORF">E0702_16290</name>
</gene>
<feature type="non-terminal residue" evidence="1">
    <location>
        <position position="1"/>
    </location>
</feature>
<dbReference type="EMBL" id="SLTR01000180">
    <property type="protein sequence ID" value="TDA92854.1"/>
    <property type="molecule type" value="Genomic_DNA"/>
</dbReference>
<proteinExistence type="predicted"/>
<protein>
    <submittedName>
        <fullName evidence="1">Uncharacterized protein</fullName>
    </submittedName>
</protein>